<protein>
    <submittedName>
        <fullName evidence="1">Uncharacterized protein</fullName>
    </submittedName>
</protein>
<proteinExistence type="predicted"/>
<keyword evidence="2" id="KW-1185">Reference proteome</keyword>
<sequence>MGNKITTGLINKTDNDMEIREFRGLITDTNHYIRMTAVKAGEYTDIDATKYGGDDSQGGLPSKLMIFCNGSYLKSRSSTEGDFLLAGGEVGLRGQRFINSKTVTIDTVAEDRNVVNYKVTFEPRDASASPTHFKVFSDSVLNHDSGWSVHCNNSTGVVNHEVKFQPRDASVSANSLKVPFGSLR</sequence>
<accession>A0AAV6LCB3</accession>
<gene>
    <name evidence="1" type="ORF">RHGRI_005437</name>
</gene>
<evidence type="ECO:0000313" key="1">
    <source>
        <dbReference type="EMBL" id="KAG5562708.1"/>
    </source>
</evidence>
<dbReference type="Proteomes" id="UP000823749">
    <property type="component" value="Chromosome 2"/>
</dbReference>
<reference evidence="1" key="1">
    <citation type="submission" date="2020-08" db="EMBL/GenBank/DDBJ databases">
        <title>Plant Genome Project.</title>
        <authorList>
            <person name="Zhang R.-G."/>
        </authorList>
    </citation>
    <scope>NUCLEOTIDE SEQUENCE</scope>
    <source>
        <strain evidence="1">WSP0</strain>
        <tissue evidence="1">Leaf</tissue>
    </source>
</reference>
<dbReference type="EMBL" id="JACTNZ010000002">
    <property type="protein sequence ID" value="KAG5562708.1"/>
    <property type="molecule type" value="Genomic_DNA"/>
</dbReference>
<comment type="caution">
    <text evidence="1">The sequence shown here is derived from an EMBL/GenBank/DDBJ whole genome shotgun (WGS) entry which is preliminary data.</text>
</comment>
<dbReference type="AlphaFoldDB" id="A0AAV6LCB3"/>
<organism evidence="1 2">
    <name type="scientific">Rhododendron griersonianum</name>
    <dbReference type="NCBI Taxonomy" id="479676"/>
    <lineage>
        <taxon>Eukaryota</taxon>
        <taxon>Viridiplantae</taxon>
        <taxon>Streptophyta</taxon>
        <taxon>Embryophyta</taxon>
        <taxon>Tracheophyta</taxon>
        <taxon>Spermatophyta</taxon>
        <taxon>Magnoliopsida</taxon>
        <taxon>eudicotyledons</taxon>
        <taxon>Gunneridae</taxon>
        <taxon>Pentapetalae</taxon>
        <taxon>asterids</taxon>
        <taxon>Ericales</taxon>
        <taxon>Ericaceae</taxon>
        <taxon>Ericoideae</taxon>
        <taxon>Rhodoreae</taxon>
        <taxon>Rhododendron</taxon>
    </lineage>
</organism>
<name>A0AAV6LCB3_9ERIC</name>
<evidence type="ECO:0000313" key="2">
    <source>
        <dbReference type="Proteomes" id="UP000823749"/>
    </source>
</evidence>